<dbReference type="GO" id="GO:0016747">
    <property type="term" value="F:acyltransferase activity, transferring groups other than amino-acyl groups"/>
    <property type="evidence" value="ECO:0007669"/>
    <property type="project" value="InterPro"/>
</dbReference>
<proteinExistence type="predicted"/>
<feature type="domain" description="Acyltransferase 3" evidence="3">
    <location>
        <begin position="8"/>
        <end position="334"/>
    </location>
</feature>
<gene>
    <name evidence="4" type="ORF">EV191_102187</name>
</gene>
<keyword evidence="2" id="KW-0812">Transmembrane</keyword>
<reference evidence="4 5" key="1">
    <citation type="submission" date="2019-03" db="EMBL/GenBank/DDBJ databases">
        <title>Genomic Encyclopedia of Type Strains, Phase IV (KMG-IV): sequencing the most valuable type-strain genomes for metagenomic binning, comparative biology and taxonomic classification.</title>
        <authorList>
            <person name="Goeker M."/>
        </authorList>
    </citation>
    <scope>NUCLEOTIDE SEQUENCE [LARGE SCALE GENOMIC DNA]</scope>
    <source>
        <strain evidence="4 5">DSM 45765</strain>
    </source>
</reference>
<feature type="region of interest" description="Disordered" evidence="1">
    <location>
        <begin position="358"/>
        <end position="414"/>
    </location>
</feature>
<comment type="caution">
    <text evidence="4">The sequence shown here is derived from an EMBL/GenBank/DDBJ whole genome shotgun (WGS) entry which is preliminary data.</text>
</comment>
<evidence type="ECO:0000256" key="1">
    <source>
        <dbReference type="SAM" id="MobiDB-lite"/>
    </source>
</evidence>
<dbReference type="Pfam" id="PF01757">
    <property type="entry name" value="Acyl_transf_3"/>
    <property type="match status" value="1"/>
</dbReference>
<evidence type="ECO:0000313" key="4">
    <source>
        <dbReference type="EMBL" id="TCP54976.1"/>
    </source>
</evidence>
<dbReference type="GO" id="GO:0000271">
    <property type="term" value="P:polysaccharide biosynthetic process"/>
    <property type="evidence" value="ECO:0007669"/>
    <property type="project" value="TreeGrafter"/>
</dbReference>
<accession>A0A4V2SUK7</accession>
<protein>
    <submittedName>
        <fullName evidence="4">Peptidoglycan/LPS O-acetylase OafA/YrhL</fullName>
    </submittedName>
</protein>
<keyword evidence="2" id="KW-1133">Transmembrane helix</keyword>
<dbReference type="InterPro" id="IPR002656">
    <property type="entry name" value="Acyl_transf_3_dom"/>
</dbReference>
<evidence type="ECO:0000259" key="3">
    <source>
        <dbReference type="Pfam" id="PF01757"/>
    </source>
</evidence>
<sequence length="414" mass="46444">MKSKRQISWDLVRGGCVLLVMLYHFSWLGVQAHPELIERKLQFPFQVGASMLLVISAYFACVTIGRGPILRYWCGRMARLIPAFLAAVVIIFIILRLFNPADWYTPRFRDFGASLLMLQQWWGSATFPYIDPSHWTIPLQLMGFTAAALMFRAGINRGWRIRAVLWGAVIFSVAQWPLRVSGPPEVYRIIVDGLGVHRWQLFVAGVAVWMWSTKRIGNLHFVALSGLCMFAHALHNHAYNGLGELVGDWGSTYAVWIGILVLAFTARKPNWDRVIPQWTHRPIKWFASISYGVFLMHQMIGYMLARRLQDIGVGPTLQTLVMIAAGILLGWGLTKIVEQPAFNFLMNGYDRLSAARKERGATAMPPAPPLQGSDTTENVQPSSTDTLSGTGKEPNSDKERGTEKSDSNTVNAQP</sequence>
<feature type="transmembrane region" description="Helical" evidence="2">
    <location>
        <begin position="45"/>
        <end position="65"/>
    </location>
</feature>
<feature type="transmembrane region" description="Helical" evidence="2">
    <location>
        <begin position="216"/>
        <end position="234"/>
    </location>
</feature>
<feature type="transmembrane region" description="Helical" evidence="2">
    <location>
        <begin position="133"/>
        <end position="151"/>
    </location>
</feature>
<feature type="compositionally biased region" description="Basic and acidic residues" evidence="1">
    <location>
        <begin position="394"/>
        <end position="406"/>
    </location>
</feature>
<feature type="compositionally biased region" description="Polar residues" evidence="1">
    <location>
        <begin position="372"/>
        <end position="389"/>
    </location>
</feature>
<dbReference type="Proteomes" id="UP000294911">
    <property type="component" value="Unassembled WGS sequence"/>
</dbReference>
<organism evidence="4 5">
    <name type="scientific">Tamaricihabitans halophyticus</name>
    <dbReference type="NCBI Taxonomy" id="1262583"/>
    <lineage>
        <taxon>Bacteria</taxon>
        <taxon>Bacillati</taxon>
        <taxon>Actinomycetota</taxon>
        <taxon>Actinomycetes</taxon>
        <taxon>Pseudonocardiales</taxon>
        <taxon>Pseudonocardiaceae</taxon>
        <taxon>Tamaricihabitans</taxon>
    </lineage>
</organism>
<name>A0A4V2SUK7_9PSEU</name>
<dbReference type="InterPro" id="IPR050879">
    <property type="entry name" value="Acyltransferase_3"/>
</dbReference>
<keyword evidence="5" id="KW-1185">Reference proteome</keyword>
<evidence type="ECO:0000256" key="2">
    <source>
        <dbReference type="SAM" id="Phobius"/>
    </source>
</evidence>
<feature type="transmembrane region" description="Helical" evidence="2">
    <location>
        <begin position="7"/>
        <end position="25"/>
    </location>
</feature>
<dbReference type="PANTHER" id="PTHR23028:SF131">
    <property type="entry name" value="BLR2367 PROTEIN"/>
    <property type="match status" value="1"/>
</dbReference>
<dbReference type="AlphaFoldDB" id="A0A4V2SUK7"/>
<dbReference type="EMBL" id="SLXQ01000002">
    <property type="protein sequence ID" value="TCP54976.1"/>
    <property type="molecule type" value="Genomic_DNA"/>
</dbReference>
<feature type="transmembrane region" description="Helical" evidence="2">
    <location>
        <begin position="246"/>
        <end position="264"/>
    </location>
</feature>
<keyword evidence="2" id="KW-0472">Membrane</keyword>
<evidence type="ECO:0000313" key="5">
    <source>
        <dbReference type="Proteomes" id="UP000294911"/>
    </source>
</evidence>
<dbReference type="PANTHER" id="PTHR23028">
    <property type="entry name" value="ACETYLTRANSFERASE"/>
    <property type="match status" value="1"/>
</dbReference>
<dbReference type="GO" id="GO:0016020">
    <property type="term" value="C:membrane"/>
    <property type="evidence" value="ECO:0007669"/>
    <property type="project" value="TreeGrafter"/>
</dbReference>
<feature type="transmembrane region" description="Helical" evidence="2">
    <location>
        <begin position="77"/>
        <end position="98"/>
    </location>
</feature>
<feature type="transmembrane region" description="Helical" evidence="2">
    <location>
        <begin position="317"/>
        <end position="337"/>
    </location>
</feature>
<feature type="transmembrane region" description="Helical" evidence="2">
    <location>
        <begin position="285"/>
        <end position="305"/>
    </location>
</feature>
<dbReference type="RefSeq" id="WP_243658832.1">
    <property type="nucleotide sequence ID" value="NZ_SLXQ01000002.1"/>
</dbReference>